<keyword evidence="3" id="KW-1185">Reference proteome</keyword>
<evidence type="ECO:0000313" key="2">
    <source>
        <dbReference type="EMBL" id="GIY92305.1"/>
    </source>
</evidence>
<organism evidence="2 3">
    <name type="scientific">Caerostris extrusa</name>
    <name type="common">Bark spider</name>
    <name type="synonym">Caerostris bankana</name>
    <dbReference type="NCBI Taxonomy" id="172846"/>
    <lineage>
        <taxon>Eukaryota</taxon>
        <taxon>Metazoa</taxon>
        <taxon>Ecdysozoa</taxon>
        <taxon>Arthropoda</taxon>
        <taxon>Chelicerata</taxon>
        <taxon>Arachnida</taxon>
        <taxon>Araneae</taxon>
        <taxon>Araneomorphae</taxon>
        <taxon>Entelegynae</taxon>
        <taxon>Araneoidea</taxon>
        <taxon>Araneidae</taxon>
        <taxon>Caerostris</taxon>
    </lineage>
</organism>
<reference evidence="2 3" key="1">
    <citation type="submission" date="2021-06" db="EMBL/GenBank/DDBJ databases">
        <title>Caerostris extrusa draft genome.</title>
        <authorList>
            <person name="Kono N."/>
            <person name="Arakawa K."/>
        </authorList>
    </citation>
    <scope>NUCLEOTIDE SEQUENCE [LARGE SCALE GENOMIC DNA]</scope>
</reference>
<dbReference type="Proteomes" id="UP001054945">
    <property type="component" value="Unassembled WGS sequence"/>
</dbReference>
<feature type="compositionally biased region" description="Polar residues" evidence="1">
    <location>
        <begin position="13"/>
        <end position="24"/>
    </location>
</feature>
<sequence>MAQPGLEPETCVTKHQSASHSAIQAPSPHRRHFATEMSGRLLRRQIYQHRRIHENLRIGFRNAVGPSIISQKTVTYKSPDAPG</sequence>
<accession>A0AAV4XB30</accession>
<name>A0AAV4XB30_CAEEX</name>
<feature type="region of interest" description="Disordered" evidence="1">
    <location>
        <begin position="1"/>
        <end position="30"/>
    </location>
</feature>
<gene>
    <name evidence="2" type="ORF">CEXT_232801</name>
</gene>
<dbReference type="AlphaFoldDB" id="A0AAV4XB30"/>
<evidence type="ECO:0000256" key="1">
    <source>
        <dbReference type="SAM" id="MobiDB-lite"/>
    </source>
</evidence>
<dbReference type="EMBL" id="BPLR01000125">
    <property type="protein sequence ID" value="GIY92305.1"/>
    <property type="molecule type" value="Genomic_DNA"/>
</dbReference>
<proteinExistence type="predicted"/>
<evidence type="ECO:0000313" key="3">
    <source>
        <dbReference type="Proteomes" id="UP001054945"/>
    </source>
</evidence>
<protein>
    <submittedName>
        <fullName evidence="2">Uncharacterized protein</fullName>
    </submittedName>
</protein>
<comment type="caution">
    <text evidence="2">The sequence shown here is derived from an EMBL/GenBank/DDBJ whole genome shotgun (WGS) entry which is preliminary data.</text>
</comment>